<evidence type="ECO:0000259" key="1">
    <source>
        <dbReference type="Pfam" id="PF00561"/>
    </source>
</evidence>
<evidence type="ECO:0000313" key="2">
    <source>
        <dbReference type="EMBL" id="CCC47968.1"/>
    </source>
</evidence>
<dbReference type="VEuPathDB" id="TriTrypDB:TvY486_0501780"/>
<dbReference type="InterPro" id="IPR050471">
    <property type="entry name" value="AB_hydrolase"/>
</dbReference>
<dbReference type="SUPFAM" id="SSF53474">
    <property type="entry name" value="alpha/beta-Hydrolases"/>
    <property type="match status" value="1"/>
</dbReference>
<gene>
    <name evidence="2" type="ORF">TVY486_0501780</name>
</gene>
<name>G0TVK2_TRYVY</name>
<sequence>MVSCRSGIARSEEQCVYVRYCTTSEMPIYLCYQCFGDLSKGLPAVLLIAGMNMQLCAWDDSFCEMLAEKGFFVIRFDNRDIGHSTKIEKRGSVVPTRLLLPQCLAFGEQLPYSIADMAKDAIALLDVLGIDAAHLIGVSMGGMIAQTMALMFPKYVLSLTSIMSTTNAPDLPEPTFMVKLKLLRRAPANCTVEKLVDFRIRVLKELLEGTKPVDEEYLRSRYLMSLNRSSYSDGIIRQAAAIRRCAGRDESLRLLKCAALVIHGEKDVLIPVAHGIRTAAVIPRAKLVVIPDMGHYFHQDFFEEVVKHFVDVTRSSVKESEPAPVLPCASSLSGIN</sequence>
<dbReference type="GO" id="GO:0016787">
    <property type="term" value="F:hydrolase activity"/>
    <property type="evidence" value="ECO:0007669"/>
    <property type="project" value="UniProtKB-KW"/>
</dbReference>
<protein>
    <submittedName>
        <fullName evidence="2">Putative hydrolase, alpha/beta fold family</fullName>
    </submittedName>
</protein>
<dbReference type="InterPro" id="IPR000073">
    <property type="entry name" value="AB_hydrolase_1"/>
</dbReference>
<dbReference type="PANTHER" id="PTHR43433">
    <property type="entry name" value="HYDROLASE, ALPHA/BETA FOLD FAMILY PROTEIN"/>
    <property type="match status" value="1"/>
</dbReference>
<proteinExistence type="predicted"/>
<keyword evidence="2" id="KW-0378">Hydrolase</keyword>
<dbReference type="PANTHER" id="PTHR43433:SF5">
    <property type="entry name" value="AB HYDROLASE-1 DOMAIN-CONTAINING PROTEIN"/>
    <property type="match status" value="1"/>
</dbReference>
<dbReference type="InterPro" id="IPR029058">
    <property type="entry name" value="AB_hydrolase_fold"/>
</dbReference>
<dbReference type="EMBL" id="HE573021">
    <property type="protein sequence ID" value="CCC47968.1"/>
    <property type="molecule type" value="Genomic_DNA"/>
</dbReference>
<dbReference type="Gene3D" id="3.40.50.1820">
    <property type="entry name" value="alpha/beta hydrolase"/>
    <property type="match status" value="1"/>
</dbReference>
<feature type="domain" description="AB hydrolase-1" evidence="1">
    <location>
        <begin position="43"/>
        <end position="298"/>
    </location>
</feature>
<dbReference type="AlphaFoldDB" id="G0TVK2"/>
<organism evidence="2">
    <name type="scientific">Trypanosoma vivax (strain Y486)</name>
    <dbReference type="NCBI Taxonomy" id="1055687"/>
    <lineage>
        <taxon>Eukaryota</taxon>
        <taxon>Discoba</taxon>
        <taxon>Euglenozoa</taxon>
        <taxon>Kinetoplastea</taxon>
        <taxon>Metakinetoplastina</taxon>
        <taxon>Trypanosomatida</taxon>
        <taxon>Trypanosomatidae</taxon>
        <taxon>Trypanosoma</taxon>
        <taxon>Duttonella</taxon>
    </lineage>
</organism>
<dbReference type="Pfam" id="PF00561">
    <property type="entry name" value="Abhydrolase_1"/>
    <property type="match status" value="1"/>
</dbReference>
<accession>G0TVK2</accession>
<reference evidence="2" key="1">
    <citation type="journal article" date="2012" name="Proc. Natl. Acad. Sci. U.S.A.">
        <title>Antigenic diversity is generated by distinct evolutionary mechanisms in African trypanosome species.</title>
        <authorList>
            <person name="Jackson A.P."/>
            <person name="Berry A."/>
            <person name="Aslett M."/>
            <person name="Allison H.C."/>
            <person name="Burton P."/>
            <person name="Vavrova-Anderson J."/>
            <person name="Brown R."/>
            <person name="Browne H."/>
            <person name="Corton N."/>
            <person name="Hauser H."/>
            <person name="Gamble J."/>
            <person name="Gilderthorp R."/>
            <person name="Marcello L."/>
            <person name="McQuillan J."/>
            <person name="Otto T.D."/>
            <person name="Quail M.A."/>
            <person name="Sanders M.J."/>
            <person name="van Tonder A."/>
            <person name="Ginger M.L."/>
            <person name="Field M.C."/>
            <person name="Barry J.D."/>
            <person name="Hertz-Fowler C."/>
            <person name="Berriman M."/>
        </authorList>
    </citation>
    <scope>NUCLEOTIDE SEQUENCE</scope>
    <source>
        <strain evidence="2">Y486</strain>
    </source>
</reference>